<organism evidence="7 8">
    <name type="scientific">Steroidobacter agaridevorans</name>
    <dbReference type="NCBI Taxonomy" id="2695856"/>
    <lineage>
        <taxon>Bacteria</taxon>
        <taxon>Pseudomonadati</taxon>
        <taxon>Pseudomonadota</taxon>
        <taxon>Gammaproteobacteria</taxon>
        <taxon>Steroidobacterales</taxon>
        <taxon>Steroidobacteraceae</taxon>
        <taxon>Steroidobacter</taxon>
    </lineage>
</organism>
<evidence type="ECO:0000259" key="6">
    <source>
        <dbReference type="PROSITE" id="PS50110"/>
    </source>
</evidence>
<dbReference type="CDD" id="cd06170">
    <property type="entry name" value="LuxR_C_like"/>
    <property type="match status" value="1"/>
</dbReference>
<comment type="caution">
    <text evidence="7">The sequence shown here is derived from an EMBL/GenBank/DDBJ whole genome shotgun (WGS) entry which is preliminary data.</text>
</comment>
<dbReference type="Gene3D" id="3.40.50.2300">
    <property type="match status" value="1"/>
</dbReference>
<dbReference type="InterPro" id="IPR001789">
    <property type="entry name" value="Sig_transdc_resp-reg_receiver"/>
</dbReference>
<evidence type="ECO:0000313" key="8">
    <source>
        <dbReference type="Proteomes" id="UP000445000"/>
    </source>
</evidence>
<dbReference type="Pfam" id="PF00196">
    <property type="entry name" value="GerE"/>
    <property type="match status" value="1"/>
</dbReference>
<dbReference type="RefSeq" id="WP_161812726.1">
    <property type="nucleotide sequence ID" value="NZ_BLJN01000003.1"/>
</dbReference>
<protein>
    <submittedName>
        <fullName evidence="7">DNA-binding response regulator</fullName>
    </submittedName>
</protein>
<dbReference type="InterPro" id="IPR011006">
    <property type="entry name" value="CheY-like_superfamily"/>
</dbReference>
<dbReference type="PROSITE" id="PS50110">
    <property type="entry name" value="RESPONSE_REGULATORY"/>
    <property type="match status" value="1"/>
</dbReference>
<keyword evidence="2 7" id="KW-0238">DNA-binding</keyword>
<feature type="domain" description="Response regulatory" evidence="6">
    <location>
        <begin position="20"/>
        <end position="134"/>
    </location>
</feature>
<dbReference type="GO" id="GO:0006355">
    <property type="term" value="P:regulation of DNA-templated transcription"/>
    <property type="evidence" value="ECO:0007669"/>
    <property type="project" value="InterPro"/>
</dbReference>
<keyword evidence="3" id="KW-0804">Transcription</keyword>
<dbReference type="PROSITE" id="PS50043">
    <property type="entry name" value="HTH_LUXR_2"/>
    <property type="match status" value="1"/>
</dbReference>
<keyword evidence="8" id="KW-1185">Reference proteome</keyword>
<dbReference type="PRINTS" id="PR00038">
    <property type="entry name" value="HTHLUXR"/>
</dbReference>
<dbReference type="Gene3D" id="1.10.10.10">
    <property type="entry name" value="Winged helix-like DNA-binding domain superfamily/Winged helix DNA-binding domain"/>
    <property type="match status" value="1"/>
</dbReference>
<dbReference type="InterPro" id="IPR000792">
    <property type="entry name" value="Tscrpt_reg_LuxR_C"/>
</dbReference>
<dbReference type="GO" id="GO:0003677">
    <property type="term" value="F:DNA binding"/>
    <property type="evidence" value="ECO:0007669"/>
    <property type="project" value="UniProtKB-KW"/>
</dbReference>
<keyword evidence="1" id="KW-0805">Transcription regulation</keyword>
<evidence type="ECO:0000256" key="1">
    <source>
        <dbReference type="ARBA" id="ARBA00023015"/>
    </source>
</evidence>
<feature type="modified residue" description="4-aspartylphosphate" evidence="4">
    <location>
        <position position="69"/>
    </location>
</feature>
<evidence type="ECO:0000256" key="4">
    <source>
        <dbReference type="PROSITE-ProRule" id="PRU00169"/>
    </source>
</evidence>
<evidence type="ECO:0000256" key="3">
    <source>
        <dbReference type="ARBA" id="ARBA00023163"/>
    </source>
</evidence>
<dbReference type="Pfam" id="PF00072">
    <property type="entry name" value="Response_reg"/>
    <property type="match status" value="1"/>
</dbReference>
<dbReference type="EMBL" id="BLJN01000003">
    <property type="protein sequence ID" value="GFE81021.1"/>
    <property type="molecule type" value="Genomic_DNA"/>
</dbReference>
<dbReference type="SUPFAM" id="SSF52172">
    <property type="entry name" value="CheY-like"/>
    <property type="match status" value="1"/>
</dbReference>
<evidence type="ECO:0000313" key="7">
    <source>
        <dbReference type="EMBL" id="GFE81021.1"/>
    </source>
</evidence>
<dbReference type="Proteomes" id="UP000445000">
    <property type="component" value="Unassembled WGS sequence"/>
</dbReference>
<dbReference type="GO" id="GO:0000160">
    <property type="term" value="P:phosphorelay signal transduction system"/>
    <property type="evidence" value="ECO:0007669"/>
    <property type="project" value="InterPro"/>
</dbReference>
<accession>A0A829YDY1</accession>
<dbReference type="SMART" id="SM00421">
    <property type="entry name" value="HTH_LUXR"/>
    <property type="match status" value="1"/>
</dbReference>
<dbReference type="AlphaFoldDB" id="A0A829YDY1"/>
<evidence type="ECO:0000256" key="2">
    <source>
        <dbReference type="ARBA" id="ARBA00023125"/>
    </source>
</evidence>
<evidence type="ECO:0000259" key="5">
    <source>
        <dbReference type="PROSITE" id="PS50043"/>
    </source>
</evidence>
<dbReference type="PANTHER" id="PTHR44688:SF16">
    <property type="entry name" value="DNA-BINDING TRANSCRIPTIONAL ACTIVATOR DEVR_DOSR"/>
    <property type="match status" value="1"/>
</dbReference>
<dbReference type="InterPro" id="IPR036388">
    <property type="entry name" value="WH-like_DNA-bd_sf"/>
</dbReference>
<proteinExistence type="predicted"/>
<keyword evidence="4" id="KW-0597">Phosphoprotein</keyword>
<feature type="domain" description="HTH luxR-type" evidence="5">
    <location>
        <begin position="150"/>
        <end position="215"/>
    </location>
</feature>
<gene>
    <name evidence="7" type="ORF">GCM10011487_30210</name>
</gene>
<dbReference type="SMART" id="SM00448">
    <property type="entry name" value="REC"/>
    <property type="match status" value="1"/>
</dbReference>
<sequence>MDTGDGRELDRECAAFDGFVVHIVDDDDSFRTSLLRLFRSKNIPAVGYATLADFERADIDGSPGCVLLDLCMPDGDGLALFERRIGDDSVLPVIFASAYADIPTSVRVMKSGALDILVKPVRSEQLLEAIDHARKVAVRRYAARTEVRDLLERYRTLTDRERAVFAGVAEGKLNKQVAVEVGACERTIKSERAKMMKKLQLTRLVDVVRAAEMVGLKLSFDDSSTTERQP</sequence>
<dbReference type="PANTHER" id="PTHR44688">
    <property type="entry name" value="DNA-BINDING TRANSCRIPTIONAL ACTIVATOR DEVR_DOSR"/>
    <property type="match status" value="1"/>
</dbReference>
<reference evidence="8" key="1">
    <citation type="submission" date="2020-01" db="EMBL/GenBank/DDBJ databases">
        <title>'Steroidobacter agaridevorans' sp. nov., agar-degrading bacteria isolated from rhizosphere soils.</title>
        <authorList>
            <person name="Ikenaga M."/>
            <person name="Kataoka M."/>
            <person name="Murouchi A."/>
            <person name="Katsuragi S."/>
            <person name="Sakai M."/>
        </authorList>
    </citation>
    <scope>NUCLEOTIDE SEQUENCE [LARGE SCALE GENOMIC DNA]</scope>
    <source>
        <strain evidence="8">YU21-B</strain>
    </source>
</reference>
<name>A0A829YDY1_9GAMM</name>